<feature type="domain" description="Tudor" evidence="1">
    <location>
        <begin position="815"/>
        <end position="874"/>
    </location>
</feature>
<feature type="domain" description="Tudor" evidence="1">
    <location>
        <begin position="298"/>
        <end position="356"/>
    </location>
</feature>
<dbReference type="CDD" id="cd20436">
    <property type="entry name" value="Tudor_TDRD15_rpt1"/>
    <property type="match status" value="1"/>
</dbReference>
<feature type="domain" description="Tudor" evidence="1">
    <location>
        <begin position="544"/>
        <end position="602"/>
    </location>
</feature>
<evidence type="ECO:0000313" key="2">
    <source>
        <dbReference type="Proteomes" id="UP001190640"/>
    </source>
</evidence>
<dbReference type="Pfam" id="PF00567">
    <property type="entry name" value="TUDOR"/>
    <property type="match status" value="8"/>
</dbReference>
<dbReference type="PANTHER" id="PTHR22948:SF7">
    <property type="entry name" value="TUDOR DOMAIN-CONTAINING PROTEIN 15"/>
    <property type="match status" value="1"/>
</dbReference>
<name>A0AA97IWS3_EUBMA</name>
<dbReference type="PANTHER" id="PTHR22948">
    <property type="entry name" value="TUDOR DOMAIN CONTAINING PROTEIN"/>
    <property type="match status" value="1"/>
</dbReference>
<feature type="domain" description="Tudor" evidence="1">
    <location>
        <begin position="1020"/>
        <end position="1089"/>
    </location>
</feature>
<dbReference type="GeneID" id="129324053"/>
<dbReference type="KEGG" id="emc:129324053"/>
<evidence type="ECO:0000313" key="3">
    <source>
        <dbReference type="RefSeq" id="XP_054827006.1"/>
    </source>
</evidence>
<dbReference type="InterPro" id="IPR047450">
    <property type="entry name" value="Tudor_TDRD15_rpt1"/>
</dbReference>
<dbReference type="InterPro" id="IPR002999">
    <property type="entry name" value="Tudor"/>
</dbReference>
<dbReference type="RefSeq" id="XP_054827006.1">
    <property type="nucleotide sequence ID" value="XM_054971031.1"/>
</dbReference>
<reference evidence="3" key="1">
    <citation type="submission" date="2025-08" db="UniProtKB">
        <authorList>
            <consortium name="RefSeq"/>
        </authorList>
    </citation>
    <scope>IDENTIFICATION</scope>
    <source>
        <tissue evidence="3">Blood</tissue>
    </source>
</reference>
<dbReference type="SUPFAM" id="SSF63748">
    <property type="entry name" value="Tudor/PWWP/MBT"/>
    <property type="match status" value="8"/>
</dbReference>
<dbReference type="SMART" id="SM00333">
    <property type="entry name" value="TUDOR"/>
    <property type="match status" value="8"/>
</dbReference>
<evidence type="ECO:0000259" key="1">
    <source>
        <dbReference type="PROSITE" id="PS50304"/>
    </source>
</evidence>
<protein>
    <submittedName>
        <fullName evidence="3">Tudor domain-containing protein 15</fullName>
    </submittedName>
</protein>
<organism evidence="2 3">
    <name type="scientific">Eublepharis macularius</name>
    <name type="common">Leopard gecko</name>
    <name type="synonym">Cyrtodactylus macularius</name>
    <dbReference type="NCBI Taxonomy" id="481883"/>
    <lineage>
        <taxon>Eukaryota</taxon>
        <taxon>Metazoa</taxon>
        <taxon>Chordata</taxon>
        <taxon>Craniata</taxon>
        <taxon>Vertebrata</taxon>
        <taxon>Euteleostomi</taxon>
        <taxon>Lepidosauria</taxon>
        <taxon>Squamata</taxon>
        <taxon>Bifurcata</taxon>
        <taxon>Gekkota</taxon>
        <taxon>Eublepharidae</taxon>
        <taxon>Eublepharinae</taxon>
        <taxon>Eublepharis</taxon>
    </lineage>
</organism>
<gene>
    <name evidence="3" type="primary">TDRD15</name>
</gene>
<dbReference type="PROSITE" id="PS50304">
    <property type="entry name" value="TUDOR"/>
    <property type="match status" value="7"/>
</dbReference>
<proteinExistence type="predicted"/>
<dbReference type="Gene3D" id="2.40.50.90">
    <property type="match status" value="7"/>
</dbReference>
<sequence length="2118" mass="241338">MCEMDLSPSTKFIDVDLKITDIHYHPKEVLVKFQGSYNTDHEFDYHILQNEIQQVSKVKDCIGIGEFCLVEDPNCGEWYRGRVIRKKNHIYEVFLIDNGNTLAVRDSCIASAVDELFQLPPKMVCGIFANILPVGEKWSSKALNYFSSLIDLQIKGRVQAIMPHQTFLLDVPKVTSDVIELKLGKCVDGDTFHLIVEMLAELPEEPLCNQMPDLIQKKYTRQDSVFCNAMIQQDFQPIFDRLRPLLSVGGVQQVKISVAVSPSKFYCQPVQYLMELDELTNNMSSYYETINRENIPSFDSLGVLCAARRKDGHWYRGVIQQLLSDNNVKVWFVDIGNCEAVPSSCVLKLESKFISVPRFSFPCALSCLSDQDKSIRNSQLKEFKEALLRQSLVYIHIDLFDANEHLYYVTLLKHESTTNGEYLPQGNAVVPSYGPSFKTEITDTYGDVRISNANPVFAEPVPNNILQSRNCSNAKGSSSNCVLSVPYETAEMKTGSVYVAFVEYVLNPSNFWVQTNHLDEFEALMGKVSDVYDIGETGDKNLENPEPGMLCCARYNKDMHFYRAVIEEVCDSGINVYFLDFGNTETVPMFEVRTLLPEFQELPALAICCSLARAFPVEDVWIKKETDFFKNLVFGKPVILHVVGKQNNKYSVSMQCVDGSVQVDVLQSMVQAGYAVCWEVKPDPLLYTVKDCKEQNPELKSKNMQCKNHMWNNKMGVCRNVNNLPSTHPVTMKVAVNCPRWESTLSKKYGKVSGESNSMCPYKEYRFKPGTVLAVICCDSTSPGDFSCQVQTKLPELNNLMEQIQIHYKTQTMPYQSGQLACVVKDSNDGKWYRACVVKHVSKTRIEVVLVDYGNQKNVLLENIQAILPDFLTLECQAFRCCLSSVTRSLKFDPGNWTAEACNDFKSFISSSNGLLTCTISALIIKSPSCLYNVVDLWTPHVRAQQFLLDCGHDQFCSLQFPRLLAPSFFLYSFYYSSFDVNVGNEEDVCITHIKSPTKFYCQLNRNADDMGNLLQKITDISKMASCVGQIDSRRLYLAKYFEDGFFYRALAFPVGLSDYLPVYFVDFGNKQVVAKDELIHIPDHASEVLFTPMQAVKCYLLDLKDTEIPVEINKWFEKNFLGKELKAVIIAKESDGQLGVELYDNHLQISKKIKELLLKHTAKCNEPPKYVNRYVEKPLGAQNVKGVEKMSAVIAKVKRDTENKINSYRNDGEVYAEPGKETAVDLQEQCSRSVEVPVTYENTESVLQNTLGERDKSTSKEISDDTTLKCKKVPANDMTELHIQELNPSGQERSTSAKQKYRDLIQCNIQPNSKVMGYVSFIISPSSFYFHLEEAENKILLLSEELNRCRLILEPQTDIEEGDIVLTEYEVDGCIYRAVVRAVKSDAFYEVEFIDYGNSSSVNASKIYKIEKAFLNLPRLSIHCFISQAKCMLPDKNWSSNITAYFVSKLNNQQIICKFLHQHGEQWEVELFSRGKSVIDDLMQMKICLDLQNMPMLNERKLLSAINTYSNVNDQSHQIVHKEYESGPTWKSLPKIAYQKFNPGQLEIAEIGHISRNGNFYVKLTKDAQTLHIVDMMATQEAEQILIAVEDIQEGLECLAKSKITSKWHRSEVIKKFVNEENVLGFFIDLGIYEMVSFNDIRRLSSKMRHIPRNAVPCKWVWIGNTDGLAFERVLKMLKGHEIKILFMGYLESALIWQVEILVNGILLLEYWPQISNQGKLEKCNLLEKENLNNMKMTVPEYSFRQSSISWAKFQNNRSYPGFVTSVTDPSNFFIQLEDSFKTMEVLFKLLSDLPENLPTMPRELVGTGTSCLIKTEPNKKWNRVEVSQLSNQYMLTFVDDGVSASIPISDFHRLKVIPEALVHLPRLTYPCSLFGVSPILREHWNDEAKCKIQQFLGRQGLIFQFRQYCGMKMEVDVSCEESNAADVLVASGCAVYSFTSTNFVECNALSSQTLHSPLQMGSQKSSGKAGDHKISDLLFKYTCDTRPRRSSSKKLCCRKKLLKKVASHIKRNKNKTFSGQCHHKKELRKTSPIGISARITHEIPDPTELSTFLEVMKISEEKPSNKHCARKVSFKCLIKINFVLLIHIENFIKQPFYEAFDSVRFAKQHGLWLKFS</sequence>
<dbReference type="Gene3D" id="2.30.30.140">
    <property type="match status" value="7"/>
</dbReference>
<dbReference type="Proteomes" id="UP001190640">
    <property type="component" value="Chromosome 1"/>
</dbReference>
<dbReference type="CTD" id="100129278"/>
<dbReference type="InterPro" id="IPR050621">
    <property type="entry name" value="Tudor_domain_containing"/>
</dbReference>
<feature type="domain" description="Tudor" evidence="1">
    <location>
        <begin position="61"/>
        <end position="119"/>
    </location>
</feature>
<feature type="domain" description="Tudor" evidence="1">
    <location>
        <begin position="1359"/>
        <end position="1418"/>
    </location>
</feature>
<dbReference type="InterPro" id="IPR035437">
    <property type="entry name" value="SNase_OB-fold_sf"/>
</dbReference>
<accession>A0AA97IWS3</accession>
<keyword evidence="2" id="KW-1185">Reference proteome</keyword>
<feature type="domain" description="Tudor" evidence="1">
    <location>
        <begin position="1592"/>
        <end position="1652"/>
    </location>
</feature>